<feature type="non-terminal residue" evidence="1">
    <location>
        <position position="1"/>
    </location>
</feature>
<dbReference type="AlphaFoldDB" id="A0A165FIX2"/>
<evidence type="ECO:0000313" key="1">
    <source>
        <dbReference type="EMBL" id="KZT09040.1"/>
    </source>
</evidence>
<evidence type="ECO:0000313" key="2">
    <source>
        <dbReference type="Proteomes" id="UP000076871"/>
    </source>
</evidence>
<dbReference type="InParanoid" id="A0A165FIX2"/>
<organism evidence="1 2">
    <name type="scientific">Laetiporus sulphureus 93-53</name>
    <dbReference type="NCBI Taxonomy" id="1314785"/>
    <lineage>
        <taxon>Eukaryota</taxon>
        <taxon>Fungi</taxon>
        <taxon>Dikarya</taxon>
        <taxon>Basidiomycota</taxon>
        <taxon>Agaricomycotina</taxon>
        <taxon>Agaricomycetes</taxon>
        <taxon>Polyporales</taxon>
        <taxon>Laetiporus</taxon>
    </lineage>
</organism>
<sequence length="76" mass="8799">FNHKQIKNATTTGFLLIKKQNFHEIANRIVNLPLATLESLITQLTNGRVKPESDEEKECFKMFKIINDLQPKCKDL</sequence>
<dbReference type="OrthoDB" id="3254930at2759"/>
<proteinExistence type="predicted"/>
<protein>
    <submittedName>
        <fullName evidence="1">Uncharacterized protein</fullName>
    </submittedName>
</protein>
<accession>A0A165FIX2</accession>
<dbReference type="EMBL" id="KV427613">
    <property type="protein sequence ID" value="KZT09040.1"/>
    <property type="molecule type" value="Genomic_DNA"/>
</dbReference>
<name>A0A165FIX2_9APHY</name>
<gene>
    <name evidence="1" type="ORF">LAESUDRAFT_648245</name>
</gene>
<reference evidence="1 2" key="1">
    <citation type="journal article" date="2016" name="Mol. Biol. Evol.">
        <title>Comparative Genomics of Early-Diverging Mushroom-Forming Fungi Provides Insights into the Origins of Lignocellulose Decay Capabilities.</title>
        <authorList>
            <person name="Nagy L.G."/>
            <person name="Riley R."/>
            <person name="Tritt A."/>
            <person name="Adam C."/>
            <person name="Daum C."/>
            <person name="Floudas D."/>
            <person name="Sun H."/>
            <person name="Yadav J.S."/>
            <person name="Pangilinan J."/>
            <person name="Larsson K.H."/>
            <person name="Matsuura K."/>
            <person name="Barry K."/>
            <person name="Labutti K."/>
            <person name="Kuo R."/>
            <person name="Ohm R.A."/>
            <person name="Bhattacharya S.S."/>
            <person name="Shirouzu T."/>
            <person name="Yoshinaga Y."/>
            <person name="Martin F.M."/>
            <person name="Grigoriev I.V."/>
            <person name="Hibbett D.S."/>
        </authorList>
    </citation>
    <scope>NUCLEOTIDE SEQUENCE [LARGE SCALE GENOMIC DNA]</scope>
    <source>
        <strain evidence="1 2">93-53</strain>
    </source>
</reference>
<dbReference type="RefSeq" id="XP_040766780.1">
    <property type="nucleotide sequence ID" value="XM_040904098.1"/>
</dbReference>
<dbReference type="Proteomes" id="UP000076871">
    <property type="component" value="Unassembled WGS sequence"/>
</dbReference>
<dbReference type="GeneID" id="63821128"/>
<keyword evidence="2" id="KW-1185">Reference proteome</keyword>